<organism evidence="1 2">
    <name type="scientific">Actinomadura fulvescens</name>
    <dbReference type="NCBI Taxonomy" id="46160"/>
    <lineage>
        <taxon>Bacteria</taxon>
        <taxon>Bacillati</taxon>
        <taxon>Actinomycetota</taxon>
        <taxon>Actinomycetes</taxon>
        <taxon>Streptosporangiales</taxon>
        <taxon>Thermomonosporaceae</taxon>
        <taxon>Actinomadura</taxon>
    </lineage>
</organism>
<keyword evidence="2" id="KW-1185">Reference proteome</keyword>
<dbReference type="SUPFAM" id="SSF48613">
    <property type="entry name" value="Heme oxygenase-like"/>
    <property type="match status" value="1"/>
</dbReference>
<accession>A0ABP6CEQ5</accession>
<gene>
    <name evidence="1" type="ORF">GCM10010411_54580</name>
</gene>
<name>A0ABP6CEQ5_9ACTN</name>
<proteinExistence type="predicted"/>
<comment type="caution">
    <text evidence="1">The sequence shown here is derived from an EMBL/GenBank/DDBJ whole genome shotgun (WGS) entry which is preliminary data.</text>
</comment>
<sequence length="240" mass="25914">MREPDGRHGTANELAVELARLRAVAPLDNPLLELAQNGLVTPSHLRNLVLIEERYHGAELVAYGTLLSRFPHSPASDFIIAVARVVQDARTRLATVAESLDTEPDAEPDAERRACSPTLSGIRRDITAHGFCSYVSWLALNGSQAAMGLALYSDPDGIYYGGSRALVNGLRERGYELPDPFVEYYTGTPSKQQNDEALAVAQAGLDNGDDPVAALDAGRLCDQYMALLWKAAAGSYDDTP</sequence>
<protein>
    <submittedName>
        <fullName evidence="1">Uncharacterized protein</fullName>
    </submittedName>
</protein>
<evidence type="ECO:0000313" key="1">
    <source>
        <dbReference type="EMBL" id="GAA2612884.1"/>
    </source>
</evidence>
<reference evidence="2" key="1">
    <citation type="journal article" date="2019" name="Int. J. Syst. Evol. Microbiol.">
        <title>The Global Catalogue of Microorganisms (GCM) 10K type strain sequencing project: providing services to taxonomists for standard genome sequencing and annotation.</title>
        <authorList>
            <consortium name="The Broad Institute Genomics Platform"/>
            <consortium name="The Broad Institute Genome Sequencing Center for Infectious Disease"/>
            <person name="Wu L."/>
            <person name="Ma J."/>
        </authorList>
    </citation>
    <scope>NUCLEOTIDE SEQUENCE [LARGE SCALE GENOMIC DNA]</scope>
    <source>
        <strain evidence="2">JCM 6833</strain>
    </source>
</reference>
<dbReference type="Proteomes" id="UP001501509">
    <property type="component" value="Unassembled WGS sequence"/>
</dbReference>
<dbReference type="EMBL" id="BAAATD010000007">
    <property type="protein sequence ID" value="GAA2612884.1"/>
    <property type="molecule type" value="Genomic_DNA"/>
</dbReference>
<evidence type="ECO:0000313" key="2">
    <source>
        <dbReference type="Proteomes" id="UP001501509"/>
    </source>
</evidence>
<dbReference type="RefSeq" id="WP_344545290.1">
    <property type="nucleotide sequence ID" value="NZ_BAAATD010000007.1"/>
</dbReference>
<dbReference type="InterPro" id="IPR016084">
    <property type="entry name" value="Haem_Oase-like_multi-hlx"/>
</dbReference>